<evidence type="ECO:0000259" key="8">
    <source>
        <dbReference type="PROSITE" id="PS51755"/>
    </source>
</evidence>
<dbReference type="SMART" id="SM00028">
    <property type="entry name" value="TPR"/>
    <property type="match status" value="5"/>
</dbReference>
<keyword evidence="3" id="KW-0805">Transcription regulation</keyword>
<dbReference type="PANTHER" id="PTHR35807">
    <property type="entry name" value="TRANSCRIPTIONAL REGULATOR REDD-RELATED"/>
    <property type="match status" value="1"/>
</dbReference>
<feature type="DNA-binding region" description="OmpR/PhoB-type" evidence="6">
    <location>
        <begin position="1"/>
        <end position="90"/>
    </location>
</feature>
<dbReference type="InterPro" id="IPR005158">
    <property type="entry name" value="BTAD"/>
</dbReference>
<evidence type="ECO:0000256" key="4">
    <source>
        <dbReference type="ARBA" id="ARBA00023125"/>
    </source>
</evidence>
<dbReference type="Gene3D" id="1.10.8.430">
    <property type="entry name" value="Helical domain of apoptotic protease-activating factors"/>
    <property type="match status" value="1"/>
</dbReference>
<dbReference type="Gene3D" id="3.40.50.300">
    <property type="entry name" value="P-loop containing nucleotide triphosphate hydrolases"/>
    <property type="match status" value="1"/>
</dbReference>
<feature type="region of interest" description="Disordered" evidence="7">
    <location>
        <begin position="960"/>
        <end position="986"/>
    </location>
</feature>
<accession>A0ABP7CA57</accession>
<name>A0ABP7CA57_9ACTN</name>
<organism evidence="9 10">
    <name type="scientific">Nonomuraea antimicrobica</name>
    <dbReference type="NCBI Taxonomy" id="561173"/>
    <lineage>
        <taxon>Bacteria</taxon>
        <taxon>Bacillati</taxon>
        <taxon>Actinomycetota</taxon>
        <taxon>Actinomycetes</taxon>
        <taxon>Streptosporangiales</taxon>
        <taxon>Streptosporangiaceae</taxon>
        <taxon>Nonomuraea</taxon>
    </lineage>
</organism>
<dbReference type="InterPro" id="IPR042197">
    <property type="entry name" value="Apaf_helical"/>
</dbReference>
<evidence type="ECO:0000256" key="2">
    <source>
        <dbReference type="ARBA" id="ARBA00022737"/>
    </source>
</evidence>
<dbReference type="PANTHER" id="PTHR35807:SF1">
    <property type="entry name" value="TRANSCRIPTIONAL REGULATOR REDD"/>
    <property type="match status" value="1"/>
</dbReference>
<evidence type="ECO:0000256" key="5">
    <source>
        <dbReference type="ARBA" id="ARBA00023163"/>
    </source>
</evidence>
<dbReference type="Gene3D" id="1.10.10.10">
    <property type="entry name" value="Winged helix-like DNA-binding domain superfamily/Winged helix DNA-binding domain"/>
    <property type="match status" value="1"/>
</dbReference>
<evidence type="ECO:0000256" key="3">
    <source>
        <dbReference type="ARBA" id="ARBA00023015"/>
    </source>
</evidence>
<feature type="domain" description="OmpR/PhoB-type" evidence="8">
    <location>
        <begin position="1"/>
        <end position="90"/>
    </location>
</feature>
<dbReference type="SUPFAM" id="SSF48452">
    <property type="entry name" value="TPR-like"/>
    <property type="match status" value="2"/>
</dbReference>
<evidence type="ECO:0000313" key="9">
    <source>
        <dbReference type="EMBL" id="GAA3681848.1"/>
    </source>
</evidence>
<dbReference type="InterPro" id="IPR027417">
    <property type="entry name" value="P-loop_NTPase"/>
</dbReference>
<dbReference type="InterPro" id="IPR016032">
    <property type="entry name" value="Sig_transdc_resp-reg_C-effctor"/>
</dbReference>
<dbReference type="SMART" id="SM00862">
    <property type="entry name" value="Trans_reg_C"/>
    <property type="match status" value="1"/>
</dbReference>
<evidence type="ECO:0000256" key="6">
    <source>
        <dbReference type="PROSITE-ProRule" id="PRU01091"/>
    </source>
</evidence>
<protein>
    <submittedName>
        <fullName evidence="9">BTAD domain-containing putative transcriptional regulator</fullName>
    </submittedName>
</protein>
<dbReference type="InterPro" id="IPR001867">
    <property type="entry name" value="OmpR/PhoB-type_DNA-bd"/>
</dbReference>
<dbReference type="PROSITE" id="PS51755">
    <property type="entry name" value="OMPR_PHOB"/>
    <property type="match status" value="1"/>
</dbReference>
<dbReference type="Pfam" id="PF00931">
    <property type="entry name" value="NB-ARC"/>
    <property type="match status" value="1"/>
</dbReference>
<dbReference type="CDD" id="cd15831">
    <property type="entry name" value="BTAD"/>
    <property type="match status" value="1"/>
</dbReference>
<dbReference type="InterPro" id="IPR036388">
    <property type="entry name" value="WH-like_DNA-bd_sf"/>
</dbReference>
<dbReference type="Pfam" id="PF13424">
    <property type="entry name" value="TPR_12"/>
    <property type="match status" value="3"/>
</dbReference>
<dbReference type="InterPro" id="IPR019734">
    <property type="entry name" value="TPR_rpt"/>
</dbReference>
<dbReference type="EMBL" id="BAAAZP010000098">
    <property type="protein sequence ID" value="GAA3681848.1"/>
    <property type="molecule type" value="Genomic_DNA"/>
</dbReference>
<dbReference type="Pfam" id="PF03704">
    <property type="entry name" value="BTAD"/>
    <property type="match status" value="1"/>
</dbReference>
<dbReference type="PRINTS" id="PR00364">
    <property type="entry name" value="DISEASERSIST"/>
</dbReference>
<sequence>MLGELHLLVGGTPVPLGPPKQRALLALLLLRRNQPMLMSRIVSGIWGPTPPATARAQVHTHVAGLRGLLDTAGVGRDLLRTVPAGYLLRPPPGSVDLDDFEEQVGSARRLLDDGRPDAAVTTLRSALRLWRGSGLDGLRAAFATEAAEQLDHRRLAAFELLADAYHAAHRDAELIPELYELSTDHPLHEGLRHRLMLALHRNGRTADALRVYREGWNVTTRELGIEPGARLRELEAAILQGEQPVRRAPAAQAAPSAGFQLPPDAPAFVGRARERDRVLSWLGTPDEGPAAVVVSGPPGVGKTTFAVHVGRAVREQYPDGQLFLPMHGSSGTPMPAAEAAATLLRGLGFAGAAIPDKETERLALYRTALAERRVLIVLDDVAGAADVRGLLPGAPGCALLVTSRSTLAGIDADRVRLGPLSAEEALALLASMAGDDRIADDPASAARLVRRCGYLPLAVRIAGARLTGNSQRRLAELNAALRDQRRRLDELTVEDLAVRTVLASADRRLSAPAREAFHLLSSSLPAHDVAGWTVAAVLDVPPSRGERIVDELADTNLLLPAGHGRYRLHDLVRLYGRERALLDVPPERREAAAGRLRGAYLDLAIRAERQFGGGFVGAAPLTAPAWSLPEPVARRLVADPVAWFEAERVLLGAVVRRAVRDGAIGTAAGLAAALAVFYESRTYFDDWRATHEPVLEAARRTGDDAAAMVMLRNLGELHTIQDRYTIAVTCFDEALAHARHLRDLGYEAAALSGLGYVHRLTGEYDRAAVCLSAAGRLSQRIGNVPGQVYAGYGLGLVHLETRRWAEAREHFTTCLRLSRSAGYLPGEAQALRCLGRADQREGRYASAERHFSKAKEVGERLGDRLVETYAVQWLGDLRIRLGDHDEGVRLLHGCLAVYRECGQRFGQAMTLLSLADAATATGRTGPARHYLVQALHIWERIGSPYWLERARAALAVLDGRGPPAHEAARPEPVTREGAPGGREAGP</sequence>
<evidence type="ECO:0000313" key="10">
    <source>
        <dbReference type="Proteomes" id="UP001500902"/>
    </source>
</evidence>
<proteinExistence type="inferred from homology"/>
<keyword evidence="5" id="KW-0804">Transcription</keyword>
<evidence type="ECO:0000256" key="7">
    <source>
        <dbReference type="SAM" id="MobiDB-lite"/>
    </source>
</evidence>
<comment type="similarity">
    <text evidence="1">Belongs to the AfsR/DnrI/RedD regulatory family.</text>
</comment>
<keyword evidence="10" id="KW-1185">Reference proteome</keyword>
<dbReference type="InterPro" id="IPR011990">
    <property type="entry name" value="TPR-like_helical_dom_sf"/>
</dbReference>
<reference evidence="10" key="1">
    <citation type="journal article" date="2019" name="Int. J. Syst. Evol. Microbiol.">
        <title>The Global Catalogue of Microorganisms (GCM) 10K type strain sequencing project: providing services to taxonomists for standard genome sequencing and annotation.</title>
        <authorList>
            <consortium name="The Broad Institute Genomics Platform"/>
            <consortium name="The Broad Institute Genome Sequencing Center for Infectious Disease"/>
            <person name="Wu L."/>
            <person name="Ma J."/>
        </authorList>
    </citation>
    <scope>NUCLEOTIDE SEQUENCE [LARGE SCALE GENOMIC DNA]</scope>
    <source>
        <strain evidence="10">JCM 16904</strain>
    </source>
</reference>
<keyword evidence="2" id="KW-0677">Repeat</keyword>
<comment type="caution">
    <text evidence="9">The sequence shown here is derived from an EMBL/GenBank/DDBJ whole genome shotgun (WGS) entry which is preliminary data.</text>
</comment>
<dbReference type="SUPFAM" id="SSF52540">
    <property type="entry name" value="P-loop containing nucleoside triphosphate hydrolases"/>
    <property type="match status" value="1"/>
</dbReference>
<evidence type="ECO:0000256" key="1">
    <source>
        <dbReference type="ARBA" id="ARBA00005820"/>
    </source>
</evidence>
<gene>
    <name evidence="9" type="ORF">GCM10022224_052640</name>
</gene>
<dbReference type="Proteomes" id="UP001500902">
    <property type="component" value="Unassembled WGS sequence"/>
</dbReference>
<dbReference type="InterPro" id="IPR051677">
    <property type="entry name" value="AfsR-DnrI-RedD_regulator"/>
</dbReference>
<dbReference type="SMART" id="SM01043">
    <property type="entry name" value="BTAD"/>
    <property type="match status" value="1"/>
</dbReference>
<keyword evidence="4 6" id="KW-0238">DNA-binding</keyword>
<dbReference type="Gene3D" id="1.25.40.10">
    <property type="entry name" value="Tetratricopeptide repeat domain"/>
    <property type="match status" value="3"/>
</dbReference>
<dbReference type="InterPro" id="IPR002182">
    <property type="entry name" value="NB-ARC"/>
</dbReference>
<dbReference type="SUPFAM" id="SSF46894">
    <property type="entry name" value="C-terminal effector domain of the bipartite response regulators"/>
    <property type="match status" value="1"/>
</dbReference>